<gene>
    <name evidence="2" type="ORF">GCM10010123_45060</name>
</gene>
<feature type="domain" description="Pvc16 N-terminal" evidence="1">
    <location>
        <begin position="4"/>
        <end position="179"/>
    </location>
</feature>
<evidence type="ECO:0000259" key="1">
    <source>
        <dbReference type="Pfam" id="PF14065"/>
    </source>
</evidence>
<name>A0A8J3BKC3_9ACTN</name>
<dbReference type="Proteomes" id="UP000649739">
    <property type="component" value="Unassembled WGS sequence"/>
</dbReference>
<evidence type="ECO:0000313" key="3">
    <source>
        <dbReference type="Proteomes" id="UP000649739"/>
    </source>
</evidence>
<reference evidence="2" key="1">
    <citation type="journal article" date="2014" name="Int. J. Syst. Evol. Microbiol.">
        <title>Complete genome sequence of Corynebacterium casei LMG S-19264T (=DSM 44701T), isolated from a smear-ripened cheese.</title>
        <authorList>
            <consortium name="US DOE Joint Genome Institute (JGI-PGF)"/>
            <person name="Walter F."/>
            <person name="Albersmeier A."/>
            <person name="Kalinowski J."/>
            <person name="Ruckert C."/>
        </authorList>
    </citation>
    <scope>NUCLEOTIDE SEQUENCE</scope>
    <source>
        <strain evidence="2">JCM 3090</strain>
    </source>
</reference>
<keyword evidence="3" id="KW-1185">Reference proteome</keyword>
<dbReference type="EMBL" id="BMQB01000014">
    <property type="protein sequence ID" value="GGK10115.1"/>
    <property type="molecule type" value="Genomic_DNA"/>
</dbReference>
<proteinExistence type="predicted"/>
<accession>A0A8J3BKC3</accession>
<dbReference type="Pfam" id="PF14065">
    <property type="entry name" value="Pvc16_N"/>
    <property type="match status" value="1"/>
</dbReference>
<evidence type="ECO:0000313" key="2">
    <source>
        <dbReference type="EMBL" id="GGK10115.1"/>
    </source>
</evidence>
<comment type="caution">
    <text evidence="2">The sequence shown here is derived from an EMBL/GenBank/DDBJ whole genome shotgun (WGS) entry which is preliminary data.</text>
</comment>
<dbReference type="RefSeq" id="WP_189172222.1">
    <property type="nucleotide sequence ID" value="NZ_BMQB01000014.1"/>
</dbReference>
<organism evidence="2 3">
    <name type="scientific">Pilimelia anulata</name>
    <dbReference type="NCBI Taxonomy" id="53371"/>
    <lineage>
        <taxon>Bacteria</taxon>
        <taxon>Bacillati</taxon>
        <taxon>Actinomycetota</taxon>
        <taxon>Actinomycetes</taxon>
        <taxon>Micromonosporales</taxon>
        <taxon>Micromonosporaceae</taxon>
        <taxon>Pilimelia</taxon>
    </lineage>
</organism>
<reference evidence="2" key="2">
    <citation type="submission" date="2020-09" db="EMBL/GenBank/DDBJ databases">
        <authorList>
            <person name="Sun Q."/>
            <person name="Ohkuma M."/>
        </authorList>
    </citation>
    <scope>NUCLEOTIDE SEQUENCE</scope>
    <source>
        <strain evidence="2">JCM 3090</strain>
    </source>
</reference>
<protein>
    <recommendedName>
        <fullName evidence="1">Pvc16 N-terminal domain-containing protein</fullName>
    </recommendedName>
</protein>
<sequence>MIPDVDDALRALVAEDLLAGAGATVAFDAPTTEWAARRTGPVVNLFLYDVREDLARQRQGEVVERAPDGRPVARRDPPRYFALSYLITAWTSHPTDEHRLLSTLLAGLAAHDELPAGHLAGSLAALGLAVPMSVASPPGDGRALADIWSALGGQLKPSLDLVVTAPLTPARRPAPPPVTERVVAVRERPGPRRPHRRRT</sequence>
<dbReference type="InterPro" id="IPR025351">
    <property type="entry name" value="Pvc16_N"/>
</dbReference>
<dbReference type="AlphaFoldDB" id="A0A8J3BKC3"/>